<name>A0A7S7NYZ3_PALFE</name>
<reference evidence="8 9" key="1">
    <citation type="submission" date="2020-10" db="EMBL/GenBank/DDBJ databases">
        <title>Complete genome sequence of Paludibaculum fermentans P105T, a facultatively anaerobic acidobacterium capable of dissimilatory Fe(III) reduction.</title>
        <authorList>
            <person name="Dedysh S.N."/>
            <person name="Beletsky A.V."/>
            <person name="Kulichevskaya I.S."/>
            <person name="Mardanov A.V."/>
            <person name="Ravin N.V."/>
        </authorList>
    </citation>
    <scope>NUCLEOTIDE SEQUENCE [LARGE SCALE GENOMIC DNA]</scope>
    <source>
        <strain evidence="8 9">P105</strain>
    </source>
</reference>
<gene>
    <name evidence="8" type="ORF">IRI77_18450</name>
</gene>
<dbReference type="InterPro" id="IPR007140">
    <property type="entry name" value="DUF350"/>
</dbReference>
<dbReference type="GO" id="GO:0005886">
    <property type="term" value="C:plasma membrane"/>
    <property type="evidence" value="ECO:0007669"/>
    <property type="project" value="UniProtKB-SubCell"/>
</dbReference>
<comment type="subcellular location">
    <subcellularLocation>
        <location evidence="1">Cell membrane</location>
        <topology evidence="1">Multi-pass membrane protein</topology>
    </subcellularLocation>
</comment>
<evidence type="ECO:0000256" key="2">
    <source>
        <dbReference type="ARBA" id="ARBA00005779"/>
    </source>
</evidence>
<evidence type="ECO:0000256" key="4">
    <source>
        <dbReference type="ARBA" id="ARBA00022692"/>
    </source>
</evidence>
<evidence type="ECO:0000313" key="8">
    <source>
        <dbReference type="EMBL" id="QOY91844.1"/>
    </source>
</evidence>
<keyword evidence="5 7" id="KW-1133">Transmembrane helix</keyword>
<dbReference type="Proteomes" id="UP000593892">
    <property type="component" value="Chromosome"/>
</dbReference>
<comment type="similarity">
    <text evidence="2">Belongs to the UPF0719 family.</text>
</comment>
<keyword evidence="6 7" id="KW-0472">Membrane</keyword>
<organism evidence="8 9">
    <name type="scientific">Paludibaculum fermentans</name>
    <dbReference type="NCBI Taxonomy" id="1473598"/>
    <lineage>
        <taxon>Bacteria</taxon>
        <taxon>Pseudomonadati</taxon>
        <taxon>Acidobacteriota</taxon>
        <taxon>Terriglobia</taxon>
        <taxon>Bryobacterales</taxon>
        <taxon>Bryobacteraceae</taxon>
        <taxon>Paludibaculum</taxon>
    </lineage>
</organism>
<evidence type="ECO:0000256" key="7">
    <source>
        <dbReference type="SAM" id="Phobius"/>
    </source>
</evidence>
<feature type="transmembrane region" description="Helical" evidence="7">
    <location>
        <begin position="51"/>
        <end position="70"/>
    </location>
</feature>
<protein>
    <submittedName>
        <fullName evidence="8">DUF350 domain-containing protein</fullName>
    </submittedName>
</protein>
<accession>A0A7S7NYZ3</accession>
<keyword evidence="4 7" id="KW-0812">Transmembrane</keyword>
<evidence type="ECO:0000313" key="9">
    <source>
        <dbReference type="Proteomes" id="UP000593892"/>
    </source>
</evidence>
<dbReference type="EMBL" id="CP063849">
    <property type="protein sequence ID" value="QOY91844.1"/>
    <property type="molecule type" value="Genomic_DNA"/>
</dbReference>
<evidence type="ECO:0000256" key="1">
    <source>
        <dbReference type="ARBA" id="ARBA00004651"/>
    </source>
</evidence>
<dbReference type="AlphaFoldDB" id="A0A7S7NYZ3"/>
<evidence type="ECO:0000256" key="3">
    <source>
        <dbReference type="ARBA" id="ARBA00022475"/>
    </source>
</evidence>
<dbReference type="KEGG" id="pfer:IRI77_18450"/>
<feature type="transmembrane region" description="Helical" evidence="7">
    <location>
        <begin position="7"/>
        <end position="31"/>
    </location>
</feature>
<keyword evidence="3" id="KW-1003">Cell membrane</keyword>
<dbReference type="Pfam" id="PF03994">
    <property type="entry name" value="DUF350"/>
    <property type="match status" value="1"/>
</dbReference>
<evidence type="ECO:0000256" key="6">
    <source>
        <dbReference type="ARBA" id="ARBA00023136"/>
    </source>
</evidence>
<dbReference type="RefSeq" id="WP_194453498.1">
    <property type="nucleotide sequence ID" value="NZ_CP063849.1"/>
</dbReference>
<evidence type="ECO:0000256" key="5">
    <source>
        <dbReference type="ARBA" id="ARBA00022989"/>
    </source>
</evidence>
<sequence>MGIEFHLGSLINALIYAVVGVVILVVSFITWDKITPYDLWREIVEKQNTALAIFAGLMALGIAIIVASAVH</sequence>
<proteinExistence type="inferred from homology"/>
<keyword evidence="9" id="KW-1185">Reference proteome</keyword>